<evidence type="ECO:0000256" key="1">
    <source>
        <dbReference type="SAM" id="Phobius"/>
    </source>
</evidence>
<keyword evidence="1" id="KW-0812">Transmembrane</keyword>
<dbReference type="PROSITE" id="PS51257">
    <property type="entry name" value="PROKAR_LIPOPROTEIN"/>
    <property type="match status" value="1"/>
</dbReference>
<sequence>MRVYYLVPRVFISMILIVLVAYGCKRNADPVPAPVVLTDLFARTLTDSLQNRNLGYGFVIYEGNEFKASGSGGLKSRTVDAQGEKPYTIDTKMHIASMSKTIAAMAFTQLAAQKGIKTTDKIVKYLPQSWPKGENIDQITFRELFNHRSGIIGLGGDCRNGSYTENIYSGLKQLIAKGVKTANRGQYCYQNANVGLFRLLIPALTGYVFTGNDDTDDRQTQLLYLTFVQKNIFEKIGLTDIQPSQPVSGPTYNYDYPYSGRKGWDPGSFYNTLGAYGWYLTPQEAGKLYASVLSSSDQSILPTAYKDTLLLNNLGCFRASTSLGDLAYHDGWWYYDSKVPYFGLRTTWMKLPGNLTVVLFTNALNSQTGFFPSTDGTDIIPFVFRAYDRARKLKGARTGTATIVLEHPEPH</sequence>
<protein>
    <submittedName>
        <fullName evidence="3">Serine hydrolase</fullName>
    </submittedName>
</protein>
<evidence type="ECO:0000313" key="4">
    <source>
        <dbReference type="Proteomes" id="UP000464577"/>
    </source>
</evidence>
<evidence type="ECO:0000313" key="3">
    <source>
        <dbReference type="EMBL" id="QHV96726.1"/>
    </source>
</evidence>
<organism evidence="3 4">
    <name type="scientific">Spirosoma endbachense</name>
    <dbReference type="NCBI Taxonomy" id="2666025"/>
    <lineage>
        <taxon>Bacteria</taxon>
        <taxon>Pseudomonadati</taxon>
        <taxon>Bacteroidota</taxon>
        <taxon>Cytophagia</taxon>
        <taxon>Cytophagales</taxon>
        <taxon>Cytophagaceae</taxon>
        <taxon>Spirosoma</taxon>
    </lineage>
</organism>
<dbReference type="Pfam" id="PF00144">
    <property type="entry name" value="Beta-lactamase"/>
    <property type="match status" value="1"/>
</dbReference>
<dbReference type="SUPFAM" id="SSF56601">
    <property type="entry name" value="beta-lactamase/transpeptidase-like"/>
    <property type="match status" value="1"/>
</dbReference>
<dbReference type="InterPro" id="IPR050491">
    <property type="entry name" value="AmpC-like"/>
</dbReference>
<name>A0A6P1VZ94_9BACT</name>
<evidence type="ECO:0000259" key="2">
    <source>
        <dbReference type="Pfam" id="PF00144"/>
    </source>
</evidence>
<dbReference type="EMBL" id="CP045997">
    <property type="protein sequence ID" value="QHV96726.1"/>
    <property type="molecule type" value="Genomic_DNA"/>
</dbReference>
<proteinExistence type="predicted"/>
<dbReference type="AlphaFoldDB" id="A0A6P1VZ94"/>
<dbReference type="Gene3D" id="3.40.710.10">
    <property type="entry name" value="DD-peptidase/beta-lactamase superfamily"/>
    <property type="match status" value="1"/>
</dbReference>
<keyword evidence="1" id="KW-1133">Transmembrane helix</keyword>
<dbReference type="KEGG" id="senf:GJR95_17685"/>
<gene>
    <name evidence="3" type="ORF">GJR95_17685</name>
</gene>
<dbReference type="PANTHER" id="PTHR46825">
    <property type="entry name" value="D-ALANYL-D-ALANINE-CARBOXYPEPTIDASE/ENDOPEPTIDASE AMPH"/>
    <property type="match status" value="1"/>
</dbReference>
<keyword evidence="1" id="KW-0472">Membrane</keyword>
<dbReference type="GO" id="GO:0016787">
    <property type="term" value="F:hydrolase activity"/>
    <property type="evidence" value="ECO:0007669"/>
    <property type="project" value="UniProtKB-KW"/>
</dbReference>
<reference evidence="3 4" key="1">
    <citation type="submission" date="2019-11" db="EMBL/GenBank/DDBJ databases">
        <title>Spirosoma endbachense sp. nov., isolated from a natural salt meadow.</title>
        <authorList>
            <person name="Rojas J."/>
            <person name="Ambika Manirajan B."/>
            <person name="Ratering S."/>
            <person name="Suarez C."/>
            <person name="Geissler-Plaum R."/>
            <person name="Schnell S."/>
        </authorList>
    </citation>
    <scope>NUCLEOTIDE SEQUENCE [LARGE SCALE GENOMIC DNA]</scope>
    <source>
        <strain evidence="3 4">I-24</strain>
    </source>
</reference>
<accession>A0A6P1VZ94</accession>
<feature type="domain" description="Beta-lactamase-related" evidence="2">
    <location>
        <begin position="47"/>
        <end position="366"/>
    </location>
</feature>
<dbReference type="InterPro" id="IPR012338">
    <property type="entry name" value="Beta-lactam/transpept-like"/>
</dbReference>
<keyword evidence="3" id="KW-0378">Hydrolase</keyword>
<dbReference type="RefSeq" id="WP_162387137.1">
    <property type="nucleotide sequence ID" value="NZ_CP045997.1"/>
</dbReference>
<keyword evidence="4" id="KW-1185">Reference proteome</keyword>
<dbReference type="InterPro" id="IPR001466">
    <property type="entry name" value="Beta-lactam-related"/>
</dbReference>
<dbReference type="Proteomes" id="UP000464577">
    <property type="component" value="Chromosome"/>
</dbReference>
<feature type="transmembrane region" description="Helical" evidence="1">
    <location>
        <begin position="6"/>
        <end position="24"/>
    </location>
</feature>
<dbReference type="PANTHER" id="PTHR46825:SF9">
    <property type="entry name" value="BETA-LACTAMASE-RELATED DOMAIN-CONTAINING PROTEIN"/>
    <property type="match status" value="1"/>
</dbReference>